<dbReference type="OrthoDB" id="6400990at2"/>
<dbReference type="RefSeq" id="WP_035612896.1">
    <property type="nucleotide sequence ID" value="NZ_ARYK01000001.1"/>
</dbReference>
<proteinExistence type="predicted"/>
<evidence type="ECO:0000256" key="1">
    <source>
        <dbReference type="SAM" id="SignalP"/>
    </source>
</evidence>
<dbReference type="STRING" id="1280950.HJO_01545"/>
<sequence>MRLTVIALSTIFLAACASQAPGDAKPKGVAQFAGDARLGEEVNKICFTSTIDGFHDATRDTVVLSKGNDDYLIEVYGNCFNLDQAEQLAVDSSLSCLNRGDHIITSDSISGFNNTSGLGVQRCTVKSMHKWDSRAKPAPEAEKSE</sequence>
<organism evidence="2 3">
    <name type="scientific">Hyphomonas johnsonii MHS-2</name>
    <dbReference type="NCBI Taxonomy" id="1280950"/>
    <lineage>
        <taxon>Bacteria</taxon>
        <taxon>Pseudomonadati</taxon>
        <taxon>Pseudomonadota</taxon>
        <taxon>Alphaproteobacteria</taxon>
        <taxon>Hyphomonadales</taxon>
        <taxon>Hyphomonadaceae</taxon>
        <taxon>Hyphomonas</taxon>
    </lineage>
</organism>
<comment type="caution">
    <text evidence="2">The sequence shown here is derived from an EMBL/GenBank/DDBJ whole genome shotgun (WGS) entry which is preliminary data.</text>
</comment>
<dbReference type="Proteomes" id="UP000025171">
    <property type="component" value="Unassembled WGS sequence"/>
</dbReference>
<protein>
    <recommendedName>
        <fullName evidence="4">Lipoprotein</fullName>
    </recommendedName>
</protein>
<reference evidence="2 3" key="1">
    <citation type="journal article" date="2014" name="Antonie Van Leeuwenhoek">
        <title>Hyphomonas beringensis sp. nov. and Hyphomonas chukchiensis sp. nov., isolated from surface seawater of the Bering Sea and Chukchi Sea.</title>
        <authorList>
            <person name="Li C."/>
            <person name="Lai Q."/>
            <person name="Li G."/>
            <person name="Dong C."/>
            <person name="Wang J."/>
            <person name="Liao Y."/>
            <person name="Shao Z."/>
        </authorList>
    </citation>
    <scope>NUCLEOTIDE SEQUENCE [LARGE SCALE GENOMIC DNA]</scope>
    <source>
        <strain evidence="2 3">MHS-2</strain>
    </source>
</reference>
<dbReference type="PATRIC" id="fig|1280950.3.peg.318"/>
<evidence type="ECO:0000313" key="2">
    <source>
        <dbReference type="EMBL" id="KCZ94018.1"/>
    </source>
</evidence>
<evidence type="ECO:0000313" key="3">
    <source>
        <dbReference type="Proteomes" id="UP000025171"/>
    </source>
</evidence>
<keyword evidence="3" id="KW-1185">Reference proteome</keyword>
<dbReference type="PROSITE" id="PS51257">
    <property type="entry name" value="PROKAR_LIPOPROTEIN"/>
    <property type="match status" value="1"/>
</dbReference>
<dbReference type="eggNOG" id="ENOG5033GQY">
    <property type="taxonomic scope" value="Bacteria"/>
</dbReference>
<dbReference type="InterPro" id="IPR045500">
    <property type="entry name" value="DUF6491"/>
</dbReference>
<feature type="chain" id="PRO_5001573377" description="Lipoprotein" evidence="1">
    <location>
        <begin position="21"/>
        <end position="145"/>
    </location>
</feature>
<evidence type="ECO:0008006" key="4">
    <source>
        <dbReference type="Google" id="ProtNLM"/>
    </source>
</evidence>
<feature type="signal peptide" evidence="1">
    <location>
        <begin position="1"/>
        <end position="20"/>
    </location>
</feature>
<dbReference type="EMBL" id="ARYK01000001">
    <property type="protein sequence ID" value="KCZ94018.1"/>
    <property type="molecule type" value="Genomic_DNA"/>
</dbReference>
<dbReference type="Pfam" id="PF20101">
    <property type="entry name" value="DUF6491"/>
    <property type="match status" value="1"/>
</dbReference>
<gene>
    <name evidence="2" type="ORF">HJO_01545</name>
</gene>
<accession>A0A059FUB4</accession>
<keyword evidence="1" id="KW-0732">Signal</keyword>
<dbReference type="AlphaFoldDB" id="A0A059FUB4"/>
<name>A0A059FUB4_9PROT</name>